<sequence>MAVLASCAAELRVMGPANFLYSDGDTLFTQGDRRKNGSTRKVGPPGLVLLRRYCSRDSRDGMAPGISIEGQDHFVTLVASVPLSDDIWEPLGEGEIVALKDGEAVRFPLGSHYA</sequence>
<dbReference type="Proteomes" id="UP000587524">
    <property type="component" value="Unassembled WGS sequence"/>
</dbReference>
<dbReference type="EMBL" id="JACJHZ010000018">
    <property type="protein sequence ID" value="MBA9021809.1"/>
    <property type="molecule type" value="Genomic_DNA"/>
</dbReference>
<keyword evidence="3" id="KW-1185">Reference proteome</keyword>
<reference evidence="2 3" key="1">
    <citation type="submission" date="2020-08" db="EMBL/GenBank/DDBJ databases">
        <title>Genomic Encyclopedia of Type Strains, Phase IV (KMG-IV): sequencing the most valuable type-strain genomes for metagenomic binning, comparative biology and taxonomic classification.</title>
        <authorList>
            <person name="Goeker M."/>
        </authorList>
    </citation>
    <scope>NUCLEOTIDE SEQUENCE [LARGE SCALE GENOMIC DNA]</scope>
    <source>
        <strain evidence="2 3">DSM 17455</strain>
    </source>
</reference>
<protein>
    <submittedName>
        <fullName evidence="2">Glutamine amidotransferase</fullName>
    </submittedName>
</protein>
<name>A0ABR6C9W8_9HYPH</name>
<evidence type="ECO:0000256" key="1">
    <source>
        <dbReference type="ARBA" id="ARBA00022962"/>
    </source>
</evidence>
<keyword evidence="1 2" id="KW-0315">Glutamine amidotransferase</keyword>
<dbReference type="Gene3D" id="3.60.20.10">
    <property type="entry name" value="Glutamine Phosphoribosylpyrophosphate, subunit 1, domain 1"/>
    <property type="match status" value="1"/>
</dbReference>
<comment type="caution">
    <text evidence="2">The sequence shown here is derived from an EMBL/GenBank/DDBJ whole genome shotgun (WGS) entry which is preliminary data.</text>
</comment>
<dbReference type="Pfam" id="PF13230">
    <property type="entry name" value="GATase_4"/>
    <property type="match status" value="1"/>
</dbReference>
<proteinExistence type="predicted"/>
<dbReference type="InterPro" id="IPR026869">
    <property type="entry name" value="EgtC-like"/>
</dbReference>
<dbReference type="InterPro" id="IPR029055">
    <property type="entry name" value="Ntn_hydrolases_N"/>
</dbReference>
<evidence type="ECO:0000313" key="2">
    <source>
        <dbReference type="EMBL" id="MBA9021809.1"/>
    </source>
</evidence>
<evidence type="ECO:0000313" key="3">
    <source>
        <dbReference type="Proteomes" id="UP000587524"/>
    </source>
</evidence>
<accession>A0ABR6C9W8</accession>
<organism evidence="2 3">
    <name type="scientific">Aminobacter ciceronei</name>
    <dbReference type="NCBI Taxonomy" id="150723"/>
    <lineage>
        <taxon>Bacteria</taxon>
        <taxon>Pseudomonadati</taxon>
        <taxon>Pseudomonadota</taxon>
        <taxon>Alphaproteobacteria</taxon>
        <taxon>Hyphomicrobiales</taxon>
        <taxon>Phyllobacteriaceae</taxon>
        <taxon>Aminobacter</taxon>
    </lineage>
</organism>
<gene>
    <name evidence="2" type="ORF">HNQ97_003818</name>
</gene>